<gene>
    <name evidence="1" type="ORF">LV35_04233</name>
</gene>
<dbReference type="RefSeq" id="WP_062937377.1">
    <property type="nucleotide sequence ID" value="NZ_LRDT01000093.1"/>
</dbReference>
<name>A0AAJ0QSB5_ACIBA</name>
<comment type="caution">
    <text evidence="1">The sequence shown here is derived from an EMBL/GenBank/DDBJ whole genome shotgun (WGS) entry which is preliminary data.</text>
</comment>
<dbReference type="EMBL" id="LRDT01000093">
    <property type="protein sequence ID" value="KZA06976.1"/>
    <property type="molecule type" value="Genomic_DNA"/>
</dbReference>
<evidence type="ECO:0000313" key="2">
    <source>
        <dbReference type="Proteomes" id="UP000076296"/>
    </source>
</evidence>
<organism evidence="1 2">
    <name type="scientific">Acinetobacter baumannii</name>
    <dbReference type="NCBI Taxonomy" id="470"/>
    <lineage>
        <taxon>Bacteria</taxon>
        <taxon>Pseudomonadati</taxon>
        <taxon>Pseudomonadota</taxon>
        <taxon>Gammaproteobacteria</taxon>
        <taxon>Moraxellales</taxon>
        <taxon>Moraxellaceae</taxon>
        <taxon>Acinetobacter</taxon>
        <taxon>Acinetobacter calcoaceticus/baumannii complex</taxon>
    </lineage>
</organism>
<evidence type="ECO:0000313" key="1">
    <source>
        <dbReference type="EMBL" id="KZA06976.1"/>
    </source>
</evidence>
<sequence length="73" mass="8098">MDDIYTLAVVPPGTNEPSVSIHESWDAAVAWLRSGWDVDGLYDDLDEGTFIDSLRDLDYGVAIDAHTISWSIK</sequence>
<accession>A0AAJ0QSB5</accession>
<dbReference type="Proteomes" id="UP000076296">
    <property type="component" value="Unassembled WGS sequence"/>
</dbReference>
<proteinExistence type="predicted"/>
<reference evidence="1 2" key="1">
    <citation type="submission" date="2016-01" db="EMBL/GenBank/DDBJ databases">
        <title>Draft sequences of Acinetobacter baumannii isolates from wounded military personnel.</title>
        <authorList>
            <person name="Arivett B.A."/>
            <person name="Fiester S.E."/>
            <person name="Ream D.C."/>
            <person name="Actis L.A."/>
        </authorList>
    </citation>
    <scope>NUCLEOTIDE SEQUENCE [LARGE SCALE GENOMIC DNA]</scope>
    <source>
        <strain evidence="1 2">AB2828</strain>
    </source>
</reference>
<protein>
    <submittedName>
        <fullName evidence="1">Uncharacterized protein</fullName>
    </submittedName>
</protein>
<dbReference type="AlphaFoldDB" id="A0AAJ0QSB5"/>